<organism evidence="2 3">
    <name type="scientific">Littorina saxatilis</name>
    <dbReference type="NCBI Taxonomy" id="31220"/>
    <lineage>
        <taxon>Eukaryota</taxon>
        <taxon>Metazoa</taxon>
        <taxon>Spiralia</taxon>
        <taxon>Lophotrochozoa</taxon>
        <taxon>Mollusca</taxon>
        <taxon>Gastropoda</taxon>
        <taxon>Caenogastropoda</taxon>
        <taxon>Littorinimorpha</taxon>
        <taxon>Littorinoidea</taxon>
        <taxon>Littorinidae</taxon>
        <taxon>Littorina</taxon>
    </lineage>
</organism>
<comment type="caution">
    <text evidence="2">The sequence shown here is derived from an EMBL/GenBank/DDBJ whole genome shotgun (WGS) entry which is preliminary data.</text>
</comment>
<evidence type="ECO:0000313" key="2">
    <source>
        <dbReference type="EMBL" id="KAK7097535.1"/>
    </source>
</evidence>
<feature type="signal peptide" evidence="1">
    <location>
        <begin position="1"/>
        <end position="20"/>
    </location>
</feature>
<protein>
    <submittedName>
        <fullName evidence="2">Uncharacterized protein</fullName>
    </submittedName>
</protein>
<evidence type="ECO:0000256" key="1">
    <source>
        <dbReference type="SAM" id="SignalP"/>
    </source>
</evidence>
<dbReference type="Proteomes" id="UP001374579">
    <property type="component" value="Unassembled WGS sequence"/>
</dbReference>
<dbReference type="AlphaFoldDB" id="A0AAN9G8A3"/>
<reference evidence="2 3" key="1">
    <citation type="submission" date="2024-02" db="EMBL/GenBank/DDBJ databases">
        <title>Chromosome-scale genome assembly of the rough periwinkle Littorina saxatilis.</title>
        <authorList>
            <person name="De Jode A."/>
            <person name="Faria R."/>
            <person name="Formenti G."/>
            <person name="Sims Y."/>
            <person name="Smith T.P."/>
            <person name="Tracey A."/>
            <person name="Wood J.M.D."/>
            <person name="Zagrodzka Z.B."/>
            <person name="Johannesson K."/>
            <person name="Butlin R.K."/>
            <person name="Leder E.H."/>
        </authorList>
    </citation>
    <scope>NUCLEOTIDE SEQUENCE [LARGE SCALE GENOMIC DNA]</scope>
    <source>
        <strain evidence="2">Snail1</strain>
        <tissue evidence="2">Muscle</tissue>
    </source>
</reference>
<keyword evidence="3" id="KW-1185">Reference proteome</keyword>
<keyword evidence="1" id="KW-0732">Signal</keyword>
<gene>
    <name evidence="2" type="ORF">V1264_004495</name>
</gene>
<evidence type="ECO:0000313" key="3">
    <source>
        <dbReference type="Proteomes" id="UP001374579"/>
    </source>
</evidence>
<name>A0AAN9G8A3_9CAEN</name>
<dbReference type="EMBL" id="JBAMIC010000013">
    <property type="protein sequence ID" value="KAK7097535.1"/>
    <property type="molecule type" value="Genomic_DNA"/>
</dbReference>
<feature type="chain" id="PRO_5042957356" evidence="1">
    <location>
        <begin position="21"/>
        <end position="233"/>
    </location>
</feature>
<proteinExistence type="predicted"/>
<sequence length="233" mass="25953">MDVRSCLIVSCLALVSHVHTEETPKLETLKKEFKGQGGEWEDVIDCFKILTNQTSLPTSPSLPPADITRNLFKAICGTKEQFLNCVDSSLQNSDDNSVIKLFRPLFNVSMVTQAYNDLCSNLTGKLAVTDSDEDLSCLLNSTALLPCYNEYYNYLFYLSVVKRFGSPKRQLSDDVLNTLLCTLAEERRDCEVAALSVCSTKIGLVMQSFYQKTLPSACKDDEAKDEAEKKQAA</sequence>
<accession>A0AAN9G8A3</accession>